<dbReference type="InterPro" id="IPR036249">
    <property type="entry name" value="Thioredoxin-like_sf"/>
</dbReference>
<evidence type="ECO:0000259" key="6">
    <source>
        <dbReference type="PROSITE" id="PS51352"/>
    </source>
</evidence>
<organism evidence="7 8">
    <name type="scientific">Prototheca wickerhamii</name>
    <dbReference type="NCBI Taxonomy" id="3111"/>
    <lineage>
        <taxon>Eukaryota</taxon>
        <taxon>Viridiplantae</taxon>
        <taxon>Chlorophyta</taxon>
        <taxon>core chlorophytes</taxon>
        <taxon>Trebouxiophyceae</taxon>
        <taxon>Chlorellales</taxon>
        <taxon>Chlorellaceae</taxon>
        <taxon>Prototheca</taxon>
    </lineage>
</organism>
<feature type="domain" description="Thioredoxin" evidence="6">
    <location>
        <begin position="1"/>
        <end position="162"/>
    </location>
</feature>
<name>A0AAD9MN87_PROWI</name>
<comment type="similarity">
    <text evidence="1 5">Belongs to the glutathione peroxidase family.</text>
</comment>
<dbReference type="InterPro" id="IPR013766">
    <property type="entry name" value="Thioredoxin_domain"/>
</dbReference>
<dbReference type="PROSITE" id="PS51352">
    <property type="entry name" value="THIOREDOXIN_2"/>
    <property type="match status" value="1"/>
</dbReference>
<sequence>MPGSAYDFTVTSIDEEQVPLSKFKGKVLLIVNVASNCGFTPQYTELVELQSTYGARGFEVLAFPCNQFGKQENGTAEEIKAFAASKGANFPLFAKIKVNGGEAEPLYKWLKSEKGGFLVDGIKWNFTKFLVDREGQVVGRYGPTTKPNAIASDIEKALGAAQ</sequence>
<dbReference type="PROSITE" id="PS00460">
    <property type="entry name" value="GLUTATHIONE_PEROXID_1"/>
    <property type="match status" value="1"/>
</dbReference>
<evidence type="ECO:0000256" key="4">
    <source>
        <dbReference type="PIRSR" id="PIRSR000303-1"/>
    </source>
</evidence>
<keyword evidence="3 5" id="KW-0560">Oxidoreductase</keyword>
<proteinExistence type="inferred from homology"/>
<reference evidence="7" key="1">
    <citation type="submission" date="2021-01" db="EMBL/GenBank/DDBJ databases">
        <authorList>
            <person name="Eckstrom K.M.E."/>
        </authorList>
    </citation>
    <scope>NUCLEOTIDE SEQUENCE</scope>
    <source>
        <strain evidence="7">UVCC 0001</strain>
    </source>
</reference>
<evidence type="ECO:0000313" key="7">
    <source>
        <dbReference type="EMBL" id="KAK2078241.1"/>
    </source>
</evidence>
<protein>
    <recommendedName>
        <fullName evidence="5">Glutathione peroxidase</fullName>
    </recommendedName>
</protein>
<comment type="caution">
    <text evidence="7">The sequence shown here is derived from an EMBL/GenBank/DDBJ whole genome shotgun (WGS) entry which is preliminary data.</text>
</comment>
<dbReference type="Proteomes" id="UP001255856">
    <property type="component" value="Unassembled WGS sequence"/>
</dbReference>
<evidence type="ECO:0000313" key="8">
    <source>
        <dbReference type="Proteomes" id="UP001255856"/>
    </source>
</evidence>
<feature type="active site" evidence="4">
    <location>
        <position position="37"/>
    </location>
</feature>
<gene>
    <name evidence="7" type="primary">GPXHA2</name>
    <name evidence="7" type="ORF">QBZ16_004110</name>
</gene>
<dbReference type="PIRSF" id="PIRSF000303">
    <property type="entry name" value="Glutathion_perox"/>
    <property type="match status" value="1"/>
</dbReference>
<dbReference type="Gene3D" id="3.40.30.10">
    <property type="entry name" value="Glutaredoxin"/>
    <property type="match status" value="1"/>
</dbReference>
<dbReference type="PANTHER" id="PTHR11592">
    <property type="entry name" value="GLUTATHIONE PEROXIDASE"/>
    <property type="match status" value="1"/>
</dbReference>
<dbReference type="AlphaFoldDB" id="A0AAD9MN87"/>
<accession>A0AAD9MN87</accession>
<dbReference type="PROSITE" id="PS51355">
    <property type="entry name" value="GLUTATHIONE_PEROXID_3"/>
    <property type="match status" value="1"/>
</dbReference>
<dbReference type="InterPro" id="IPR029759">
    <property type="entry name" value="GPX_AS"/>
</dbReference>
<dbReference type="FunFam" id="3.40.30.10:FF:000010">
    <property type="entry name" value="Glutathione peroxidase"/>
    <property type="match status" value="1"/>
</dbReference>
<dbReference type="EMBL" id="JASFZW010000005">
    <property type="protein sequence ID" value="KAK2078241.1"/>
    <property type="molecule type" value="Genomic_DNA"/>
</dbReference>
<dbReference type="GO" id="GO:0006979">
    <property type="term" value="P:response to oxidative stress"/>
    <property type="evidence" value="ECO:0007669"/>
    <property type="project" value="InterPro"/>
</dbReference>
<dbReference type="InterPro" id="IPR000889">
    <property type="entry name" value="Glutathione_peroxidase"/>
</dbReference>
<evidence type="ECO:0000256" key="2">
    <source>
        <dbReference type="ARBA" id="ARBA00022559"/>
    </source>
</evidence>
<dbReference type="PROSITE" id="PS00763">
    <property type="entry name" value="GLUTATHIONE_PEROXID_2"/>
    <property type="match status" value="1"/>
</dbReference>
<dbReference type="GO" id="GO:0004601">
    <property type="term" value="F:peroxidase activity"/>
    <property type="evidence" value="ECO:0007669"/>
    <property type="project" value="UniProtKB-KW"/>
</dbReference>
<evidence type="ECO:0000256" key="1">
    <source>
        <dbReference type="ARBA" id="ARBA00006926"/>
    </source>
</evidence>
<dbReference type="PANTHER" id="PTHR11592:SF78">
    <property type="entry name" value="GLUTATHIONE PEROXIDASE"/>
    <property type="match status" value="1"/>
</dbReference>
<dbReference type="PRINTS" id="PR01011">
    <property type="entry name" value="GLUTPROXDASE"/>
</dbReference>
<dbReference type="SUPFAM" id="SSF52833">
    <property type="entry name" value="Thioredoxin-like"/>
    <property type="match status" value="1"/>
</dbReference>
<keyword evidence="8" id="KW-1185">Reference proteome</keyword>
<evidence type="ECO:0000256" key="3">
    <source>
        <dbReference type="ARBA" id="ARBA00023002"/>
    </source>
</evidence>
<dbReference type="InterPro" id="IPR029760">
    <property type="entry name" value="GPX_CS"/>
</dbReference>
<evidence type="ECO:0000256" key="5">
    <source>
        <dbReference type="RuleBase" id="RU000499"/>
    </source>
</evidence>
<dbReference type="Pfam" id="PF00255">
    <property type="entry name" value="GSHPx"/>
    <property type="match status" value="1"/>
</dbReference>
<keyword evidence="2 5" id="KW-0575">Peroxidase</keyword>
<dbReference type="CDD" id="cd00340">
    <property type="entry name" value="GSH_Peroxidase"/>
    <property type="match status" value="1"/>
</dbReference>